<evidence type="ECO:0000256" key="2">
    <source>
        <dbReference type="ARBA" id="ARBA00022723"/>
    </source>
</evidence>
<dbReference type="InterPro" id="IPR032854">
    <property type="entry name" value="ALKBH3"/>
</dbReference>
<dbReference type="FunFam" id="2.60.120.590:FF:000004">
    <property type="entry name" value="DNA oxidative demethylase ALKBH2"/>
    <property type="match status" value="1"/>
</dbReference>
<keyword evidence="4" id="KW-0460">Magnesium</keyword>
<dbReference type="GO" id="GO:0032451">
    <property type="term" value="F:demethylase activity"/>
    <property type="evidence" value="ECO:0007669"/>
    <property type="project" value="UniProtKB-ARBA"/>
</dbReference>
<dbReference type="GO" id="GO:0140097">
    <property type="term" value="F:catalytic activity, acting on DNA"/>
    <property type="evidence" value="ECO:0007669"/>
    <property type="project" value="UniProtKB-ARBA"/>
</dbReference>
<evidence type="ECO:0000256" key="8">
    <source>
        <dbReference type="ARBA" id="ARBA00023204"/>
    </source>
</evidence>
<dbReference type="GO" id="GO:0051213">
    <property type="term" value="F:dioxygenase activity"/>
    <property type="evidence" value="ECO:0007669"/>
    <property type="project" value="UniProtKB-KW"/>
</dbReference>
<dbReference type="RefSeq" id="WP_308993869.1">
    <property type="nucleotide sequence ID" value="NZ_CP155618.1"/>
</dbReference>
<dbReference type="SUPFAM" id="SSF51197">
    <property type="entry name" value="Clavaminate synthase-like"/>
    <property type="match status" value="1"/>
</dbReference>
<organism evidence="10 11">
    <name type="scientific">Mariniflexile litorale</name>
    <dbReference type="NCBI Taxonomy" id="3045158"/>
    <lineage>
        <taxon>Bacteria</taxon>
        <taxon>Pseudomonadati</taxon>
        <taxon>Bacteroidota</taxon>
        <taxon>Flavobacteriia</taxon>
        <taxon>Flavobacteriales</taxon>
        <taxon>Flavobacteriaceae</taxon>
        <taxon>Mariniflexile</taxon>
    </lineage>
</organism>
<proteinExistence type="predicted"/>
<gene>
    <name evidence="10" type="ORF">QLS71_012260</name>
</gene>
<sequence length="200" mass="23222">MDLFNNDSIDNCLPNDGEVYYYGNILNIEQAQYYFEHLLKNIEWDYDKAIIYGKLIVTKRKVAWYADQPFDYTYSKITKSALPWTMELLELKKIIEKKTGETFNACLLNLYHNGNESMTWHSDSEKDLKKNAAIGSISLGAERKFSFKHKTTKQTVSMVLETGSLLVMKGATQTHWLHRLPPTKKAKSPRINLTFRTIQI</sequence>
<dbReference type="GO" id="GO:0016787">
    <property type="term" value="F:hydrolase activity"/>
    <property type="evidence" value="ECO:0007669"/>
    <property type="project" value="UniProtKB-ARBA"/>
</dbReference>
<evidence type="ECO:0000256" key="4">
    <source>
        <dbReference type="ARBA" id="ARBA00022842"/>
    </source>
</evidence>
<dbReference type="PROSITE" id="PS51471">
    <property type="entry name" value="FE2OG_OXY"/>
    <property type="match status" value="1"/>
</dbReference>
<reference evidence="10" key="1">
    <citation type="submission" date="2024-04" db="EMBL/GenBank/DDBJ databases">
        <title>Mariniflexile litorale, isolated from the shallow sediments of the Sea of Japan.</title>
        <authorList>
            <person name="Romanenko L."/>
            <person name="Isaeva M."/>
        </authorList>
    </citation>
    <scope>NUCLEOTIDE SEQUENCE [LARGE SCALE GENOMIC DNA]</scope>
    <source>
        <strain evidence="10">KMM 9835</strain>
    </source>
</reference>
<evidence type="ECO:0000256" key="5">
    <source>
        <dbReference type="ARBA" id="ARBA00022964"/>
    </source>
</evidence>
<evidence type="ECO:0000256" key="6">
    <source>
        <dbReference type="ARBA" id="ARBA00023002"/>
    </source>
</evidence>
<keyword evidence="11" id="KW-1185">Reference proteome</keyword>
<dbReference type="GO" id="GO:0016705">
    <property type="term" value="F:oxidoreductase activity, acting on paired donors, with incorporation or reduction of molecular oxygen"/>
    <property type="evidence" value="ECO:0007669"/>
    <property type="project" value="UniProtKB-ARBA"/>
</dbReference>
<dbReference type="Pfam" id="PF13532">
    <property type="entry name" value="2OG-FeII_Oxy_2"/>
    <property type="match status" value="1"/>
</dbReference>
<comment type="cofactor">
    <cofactor evidence="1">
        <name>Fe(2+)</name>
        <dbReference type="ChEBI" id="CHEBI:29033"/>
    </cofactor>
</comment>
<dbReference type="GO" id="GO:0046872">
    <property type="term" value="F:metal ion binding"/>
    <property type="evidence" value="ECO:0007669"/>
    <property type="project" value="UniProtKB-KW"/>
</dbReference>
<keyword evidence="5 10" id="KW-0223">Dioxygenase</keyword>
<evidence type="ECO:0000313" key="10">
    <source>
        <dbReference type="EMBL" id="XBL13098.1"/>
    </source>
</evidence>
<dbReference type="EMBL" id="CP155618">
    <property type="protein sequence ID" value="XBL13098.1"/>
    <property type="molecule type" value="Genomic_DNA"/>
</dbReference>
<dbReference type="Gene3D" id="2.60.120.590">
    <property type="entry name" value="Alpha-ketoglutarate-dependent dioxygenase AlkB-like"/>
    <property type="match status" value="1"/>
</dbReference>
<evidence type="ECO:0000256" key="7">
    <source>
        <dbReference type="ARBA" id="ARBA00023004"/>
    </source>
</evidence>
<name>A0AAU7EDE1_9FLAO</name>
<keyword evidence="2" id="KW-0479">Metal-binding</keyword>
<protein>
    <submittedName>
        <fullName evidence="10">Alpha-ketoglutarate-dependent dioxygenase AlkB</fullName>
    </submittedName>
</protein>
<dbReference type="InterPro" id="IPR027450">
    <property type="entry name" value="AlkB-like"/>
</dbReference>
<dbReference type="PANTHER" id="PTHR31212">
    <property type="entry name" value="ALPHA-KETOGLUTARATE-DEPENDENT DIOXYGENASE ALKB HOMOLOG 3"/>
    <property type="match status" value="1"/>
</dbReference>
<evidence type="ECO:0000259" key="9">
    <source>
        <dbReference type="PROSITE" id="PS51471"/>
    </source>
</evidence>
<accession>A0AAU7EDE1</accession>
<dbReference type="InterPro" id="IPR037151">
    <property type="entry name" value="AlkB-like_sf"/>
</dbReference>
<dbReference type="InterPro" id="IPR005123">
    <property type="entry name" value="Oxoglu/Fe-dep_dioxygenase_dom"/>
</dbReference>
<feature type="domain" description="Fe2OG dioxygenase" evidence="9">
    <location>
        <begin position="102"/>
        <end position="199"/>
    </location>
</feature>
<keyword evidence="6" id="KW-0560">Oxidoreductase</keyword>
<dbReference type="Proteomes" id="UP001224325">
    <property type="component" value="Chromosome"/>
</dbReference>
<dbReference type="AlphaFoldDB" id="A0AAU7EDE1"/>
<keyword evidence="3" id="KW-0227">DNA damage</keyword>
<evidence type="ECO:0000256" key="1">
    <source>
        <dbReference type="ARBA" id="ARBA00001954"/>
    </source>
</evidence>
<evidence type="ECO:0000256" key="3">
    <source>
        <dbReference type="ARBA" id="ARBA00022763"/>
    </source>
</evidence>
<dbReference type="KEGG" id="mlil:QLS71_012260"/>
<keyword evidence="7" id="KW-0408">Iron</keyword>
<keyword evidence="8" id="KW-0234">DNA repair</keyword>
<evidence type="ECO:0000313" key="11">
    <source>
        <dbReference type="Proteomes" id="UP001224325"/>
    </source>
</evidence>
<dbReference type="GO" id="GO:0006307">
    <property type="term" value="P:DNA alkylation repair"/>
    <property type="evidence" value="ECO:0007669"/>
    <property type="project" value="InterPro"/>
</dbReference>
<dbReference type="PANTHER" id="PTHR31212:SF4">
    <property type="entry name" value="ALPHA-KETOGLUTARATE-DEPENDENT DIOXYGENASE ALKB HOMOLOG 3"/>
    <property type="match status" value="1"/>
</dbReference>